<reference evidence="3" key="1">
    <citation type="submission" date="2016-10" db="EMBL/GenBank/DDBJ databases">
        <authorList>
            <person name="de Groot N.N."/>
        </authorList>
    </citation>
    <scope>NUCLEOTIDE SEQUENCE</scope>
</reference>
<evidence type="ECO:0000259" key="2">
    <source>
        <dbReference type="Pfam" id="PF13116"/>
    </source>
</evidence>
<dbReference type="Pfam" id="PF13116">
    <property type="entry name" value="YhdP"/>
    <property type="match status" value="2"/>
</dbReference>
<feature type="domain" description="YhdP central" evidence="2">
    <location>
        <begin position="498"/>
        <end position="826"/>
    </location>
</feature>
<organism evidence="3">
    <name type="scientific">hydrothermal vent metagenome</name>
    <dbReference type="NCBI Taxonomy" id="652676"/>
    <lineage>
        <taxon>unclassified sequences</taxon>
        <taxon>metagenomes</taxon>
        <taxon>ecological metagenomes</taxon>
    </lineage>
</organism>
<keyword evidence="1" id="KW-0812">Transmembrane</keyword>
<dbReference type="InterPro" id="IPR011836">
    <property type="entry name" value="YhdP"/>
</dbReference>
<keyword evidence="1" id="KW-0472">Membrane</keyword>
<dbReference type="PANTHER" id="PTHR38690:SF1">
    <property type="entry name" value="PROTEASE"/>
    <property type="match status" value="1"/>
</dbReference>
<dbReference type="InterPro" id="IPR025263">
    <property type="entry name" value="YhdP_central"/>
</dbReference>
<evidence type="ECO:0000313" key="3">
    <source>
        <dbReference type="EMBL" id="SFV78003.1"/>
    </source>
</evidence>
<gene>
    <name evidence="3" type="ORF">MNB_SUP05-10-945</name>
</gene>
<protein>
    <submittedName>
        <fullName evidence="3">FIG005080: Possible exported protein</fullName>
    </submittedName>
</protein>
<proteinExistence type="predicted"/>
<feature type="domain" description="YhdP central" evidence="2">
    <location>
        <begin position="145"/>
        <end position="488"/>
    </location>
</feature>
<sequence length="827" mass="92625">MIKKTLSHGVKVLKVSTWISVSVALLIVLVTVFFVTFPSLIKAPIERQLSEFSNLNITLSKISFNFEKEGLTLKVHDLKISSPQKNIPIAAVNRLQWDIDLLSLLDDIYRPSDVYLDTLTLYYNPEQSGREFGVEEVRQLVSRENLQILGFFKSLKINKTLIKDKQTYELAPISLVRDQTQLSLKISDQNLDFSLPNIKLGKADIIATFSTIQSDRDIFLTVPLMIRNDDLSLNGHLKFFNDAGDNFVESVSYIEQMQTNDIAKHFPTQLLGNNTHDWIKRSFISGELKDAKFHIKKNLSKSTPVTTRFSAQLKDTELLFNSNWDSLKHLDATIETDGKKIVVMVNSAELNDMELNDIKVQILDVSQPKIEAEVIGKINTHSERIIQFLRRAPLSNTVNEVLQQFTLTGKVTGDMKLVIPLDIRKPVLDIDLYIQDNHLTTLDGAVTIENYYSELAFHDGLITSVGVGDISGIPFEIRINPDNLSDDYLSSFRVELINDANNFEIYIRKMLNQSWRVRVESENIKGNAEITLNDSGRPSVELQGLQVTTIDALKGEWSINPSDIPSMYLSSKGIYVDEYQLPDLTVELTSEQNLLLISHLQFKGKELLSFNGGWYPSGKTSIRASAKGQQLSEFLEQLNIKEKVKGGEFNFDIRLFCDCAPWNINLNDITGVVGMNVKEGVFTDKDPNIGRILSLLNIKSIAKRLKLNVSDITEKGFAYDDIQANLTIGQSLAKIEHFILNATSGVIELTGQSNIVGEEYDMKAKVIPAVGDAVPAATALAGGGLIGLGVWLADEALFEGKLIDSIMGEILEFEYKITGPWDDPIIE</sequence>
<keyword evidence="1" id="KW-1133">Transmembrane helix</keyword>
<name>A0A1W1DBJ1_9ZZZZ</name>
<dbReference type="AlphaFoldDB" id="A0A1W1DBJ1"/>
<feature type="transmembrane region" description="Helical" evidence="1">
    <location>
        <begin position="12"/>
        <end position="37"/>
    </location>
</feature>
<evidence type="ECO:0000256" key="1">
    <source>
        <dbReference type="SAM" id="Phobius"/>
    </source>
</evidence>
<dbReference type="PANTHER" id="PTHR38690">
    <property type="entry name" value="PROTEASE-RELATED"/>
    <property type="match status" value="1"/>
</dbReference>
<dbReference type="EMBL" id="FPHQ01000269">
    <property type="protein sequence ID" value="SFV78003.1"/>
    <property type="molecule type" value="Genomic_DNA"/>
</dbReference>
<accession>A0A1W1DBJ1</accession>